<name>A0ABP6UTE9_9FLAO</name>
<feature type="transmembrane region" description="Helical" evidence="7">
    <location>
        <begin position="21"/>
        <end position="41"/>
    </location>
</feature>
<dbReference type="HAMAP" id="MF_02065">
    <property type="entry name" value="MltG"/>
    <property type="match status" value="1"/>
</dbReference>
<comment type="subcellular location">
    <subcellularLocation>
        <location evidence="7">Cell membrane</location>
        <topology evidence="7">Single-pass membrane protein</topology>
    </subcellularLocation>
</comment>
<dbReference type="InterPro" id="IPR003770">
    <property type="entry name" value="MLTG-like"/>
</dbReference>
<evidence type="ECO:0000256" key="1">
    <source>
        <dbReference type="ARBA" id="ARBA00022475"/>
    </source>
</evidence>
<evidence type="ECO:0000256" key="7">
    <source>
        <dbReference type="HAMAP-Rule" id="MF_02065"/>
    </source>
</evidence>
<dbReference type="EMBL" id="BAABCW010000027">
    <property type="protein sequence ID" value="GAA3521878.1"/>
    <property type="molecule type" value="Genomic_DNA"/>
</dbReference>
<keyword evidence="1 7" id="KW-1003">Cell membrane</keyword>
<comment type="caution">
    <text evidence="8">The sequence shown here is derived from an EMBL/GenBank/DDBJ whole genome shotgun (WGS) entry which is preliminary data.</text>
</comment>
<evidence type="ECO:0000256" key="5">
    <source>
        <dbReference type="ARBA" id="ARBA00023239"/>
    </source>
</evidence>
<sequence>MSPKKKKKSVKKKSSGILKKILGFLVLCGCIVGGYVGYLYYTNFMKANVDTKGEEVYLMIPRNANTEQVLTLINELDIIIDESSLIWMAEKKNYKGRNIVAGKYRIKDGLSNNSLINHLRAGNGKLDMTITFNQVRDLKQLSGAITRGIMLDSLDVYNWLSNKDSIRKYGFNENTIISMFIPNTYNVDWDVTASELMARMAKEYKDFWNEERIKKSKALKLSQSEITTLASVVYWETKKPKDMRTVAGVYLNRLRIGMPLQADPTLIFALGDYTIRRVLDKHKEIDSPYNTYKYNGLPPGPIIIPPISYIDAVLNYEKHDYLYFVAKEDFSGDSYFAKTYSQHLIYARRYQNALNKRNVYR</sequence>
<keyword evidence="6 7" id="KW-0961">Cell wall biogenesis/degradation</keyword>
<dbReference type="Gene3D" id="3.30.1490.480">
    <property type="entry name" value="Endolytic murein transglycosylase"/>
    <property type="match status" value="1"/>
</dbReference>
<evidence type="ECO:0000256" key="4">
    <source>
        <dbReference type="ARBA" id="ARBA00023136"/>
    </source>
</evidence>
<feature type="site" description="Important for catalytic activity" evidence="7">
    <location>
        <position position="236"/>
    </location>
</feature>
<dbReference type="Gene3D" id="3.30.160.60">
    <property type="entry name" value="Classic Zinc Finger"/>
    <property type="match status" value="1"/>
</dbReference>
<evidence type="ECO:0000256" key="2">
    <source>
        <dbReference type="ARBA" id="ARBA00022692"/>
    </source>
</evidence>
<protein>
    <recommendedName>
        <fullName evidence="7">Endolytic murein transglycosylase</fullName>
        <ecNumber evidence="7">4.2.2.29</ecNumber>
    </recommendedName>
    <alternativeName>
        <fullName evidence="7">Peptidoglycan lytic transglycosylase</fullName>
    </alternativeName>
    <alternativeName>
        <fullName evidence="7">Peptidoglycan polymerization terminase</fullName>
    </alternativeName>
</protein>
<keyword evidence="3 7" id="KW-1133">Transmembrane helix</keyword>
<accession>A0ABP6UTE9</accession>
<comment type="similarity">
    <text evidence="7">Belongs to the transglycosylase MltG family.</text>
</comment>
<keyword evidence="4 7" id="KW-0472">Membrane</keyword>
<dbReference type="RefSeq" id="WP_344930583.1">
    <property type="nucleotide sequence ID" value="NZ_BAABCW010000027.1"/>
</dbReference>
<dbReference type="NCBIfam" id="TIGR00247">
    <property type="entry name" value="endolytic transglycosylase MltG"/>
    <property type="match status" value="1"/>
</dbReference>
<evidence type="ECO:0000313" key="9">
    <source>
        <dbReference type="Proteomes" id="UP001500459"/>
    </source>
</evidence>
<proteinExistence type="inferred from homology"/>
<dbReference type="Proteomes" id="UP001500459">
    <property type="component" value="Unassembled WGS sequence"/>
</dbReference>
<evidence type="ECO:0000256" key="6">
    <source>
        <dbReference type="ARBA" id="ARBA00023316"/>
    </source>
</evidence>
<organism evidence="8 9">
    <name type="scientific">Aquimarina addita</name>
    <dbReference type="NCBI Taxonomy" id="870485"/>
    <lineage>
        <taxon>Bacteria</taxon>
        <taxon>Pseudomonadati</taxon>
        <taxon>Bacteroidota</taxon>
        <taxon>Flavobacteriia</taxon>
        <taxon>Flavobacteriales</taxon>
        <taxon>Flavobacteriaceae</taxon>
        <taxon>Aquimarina</taxon>
    </lineage>
</organism>
<gene>
    <name evidence="7 8" type="primary">mltG</name>
    <name evidence="8" type="ORF">GCM10022393_40420</name>
</gene>
<keyword evidence="5 7" id="KW-0456">Lyase</keyword>
<reference evidence="9" key="1">
    <citation type="journal article" date="2019" name="Int. J. Syst. Evol. Microbiol.">
        <title>The Global Catalogue of Microorganisms (GCM) 10K type strain sequencing project: providing services to taxonomists for standard genome sequencing and annotation.</title>
        <authorList>
            <consortium name="The Broad Institute Genomics Platform"/>
            <consortium name="The Broad Institute Genome Sequencing Center for Infectious Disease"/>
            <person name="Wu L."/>
            <person name="Ma J."/>
        </authorList>
    </citation>
    <scope>NUCLEOTIDE SEQUENCE [LARGE SCALE GENOMIC DNA]</scope>
    <source>
        <strain evidence="9">JCM 17106</strain>
    </source>
</reference>
<comment type="catalytic activity">
    <reaction evidence="7">
        <text>a peptidoglycan chain = a peptidoglycan chain with N-acetyl-1,6-anhydromuramyl-[peptide] at the reducing end + a peptidoglycan chain with N-acetylglucosamine at the non-reducing end.</text>
        <dbReference type="EC" id="4.2.2.29"/>
    </reaction>
</comment>
<evidence type="ECO:0000313" key="8">
    <source>
        <dbReference type="EMBL" id="GAA3521878.1"/>
    </source>
</evidence>
<dbReference type="EC" id="4.2.2.29" evidence="7"/>
<keyword evidence="2 7" id="KW-0812">Transmembrane</keyword>
<dbReference type="Pfam" id="PF02618">
    <property type="entry name" value="YceG"/>
    <property type="match status" value="1"/>
</dbReference>
<evidence type="ECO:0000256" key="3">
    <source>
        <dbReference type="ARBA" id="ARBA00022989"/>
    </source>
</evidence>
<dbReference type="PANTHER" id="PTHR30518">
    <property type="entry name" value="ENDOLYTIC MUREIN TRANSGLYCOSYLASE"/>
    <property type="match status" value="1"/>
</dbReference>
<comment type="function">
    <text evidence="7">Functions as a peptidoglycan terminase that cleaves nascent peptidoglycan strands endolytically to terminate their elongation.</text>
</comment>
<dbReference type="PANTHER" id="PTHR30518:SF2">
    <property type="entry name" value="ENDOLYTIC MUREIN TRANSGLYCOSYLASE"/>
    <property type="match status" value="1"/>
</dbReference>
<keyword evidence="9" id="KW-1185">Reference proteome</keyword>